<evidence type="ECO:0000313" key="7">
    <source>
        <dbReference type="EMBL" id="MSU88978.1"/>
    </source>
</evidence>
<feature type="transmembrane region" description="Helical" evidence="6">
    <location>
        <begin position="6"/>
        <end position="24"/>
    </location>
</feature>
<feature type="transmembrane region" description="Helical" evidence="6">
    <location>
        <begin position="71"/>
        <end position="99"/>
    </location>
</feature>
<keyword evidence="3 6" id="KW-1133">Transmembrane helix</keyword>
<keyword evidence="4 6" id="KW-0472">Membrane</keyword>
<feature type="transmembrane region" description="Helical" evidence="6">
    <location>
        <begin position="31"/>
        <end position="51"/>
    </location>
</feature>
<dbReference type="GO" id="GO:0009403">
    <property type="term" value="P:toxin biosynthetic process"/>
    <property type="evidence" value="ECO:0007669"/>
    <property type="project" value="InterPro"/>
</dbReference>
<name>A0A6L5YXQ3_9RHOB</name>
<evidence type="ECO:0000256" key="1">
    <source>
        <dbReference type="ARBA" id="ARBA00004141"/>
    </source>
</evidence>
<feature type="region of interest" description="Disordered" evidence="5">
    <location>
        <begin position="181"/>
        <end position="205"/>
    </location>
</feature>
<dbReference type="InterPro" id="IPR003825">
    <property type="entry name" value="Colicin-V_CvpA"/>
</dbReference>
<dbReference type="AlphaFoldDB" id="A0A6L5YXQ3"/>
<keyword evidence="2 6" id="KW-0812">Transmembrane</keyword>
<evidence type="ECO:0000256" key="2">
    <source>
        <dbReference type="ARBA" id="ARBA00022692"/>
    </source>
</evidence>
<evidence type="ECO:0000256" key="4">
    <source>
        <dbReference type="ARBA" id="ARBA00023136"/>
    </source>
</evidence>
<dbReference type="InterPro" id="IPR052719">
    <property type="entry name" value="CvpA-like"/>
</dbReference>
<gene>
    <name evidence="7" type="ORF">GE300_04980</name>
</gene>
<comment type="caution">
    <text evidence="7">The sequence shown here is derived from an EMBL/GenBank/DDBJ whole genome shotgun (WGS) entry which is preliminary data.</text>
</comment>
<evidence type="ECO:0000313" key="8">
    <source>
        <dbReference type="Proteomes" id="UP000474957"/>
    </source>
</evidence>
<protein>
    <submittedName>
        <fullName evidence="7">CvpA family protein</fullName>
    </submittedName>
</protein>
<dbReference type="EMBL" id="WIND01000002">
    <property type="protein sequence ID" value="MSU88978.1"/>
    <property type="molecule type" value="Genomic_DNA"/>
</dbReference>
<comment type="subcellular location">
    <subcellularLocation>
        <location evidence="1">Membrane</location>
        <topology evidence="1">Multi-pass membrane protein</topology>
    </subcellularLocation>
</comment>
<dbReference type="RefSeq" id="WP_154445441.1">
    <property type="nucleotide sequence ID" value="NZ_WIND01000002.1"/>
</dbReference>
<evidence type="ECO:0000256" key="3">
    <source>
        <dbReference type="ARBA" id="ARBA00022989"/>
    </source>
</evidence>
<evidence type="ECO:0000256" key="5">
    <source>
        <dbReference type="SAM" id="MobiDB-lite"/>
    </source>
</evidence>
<reference evidence="7 8" key="1">
    <citation type="submission" date="2019-10" db="EMBL/GenBank/DDBJ databases">
        <title>Cognatihalovulum marinum gen. nov. sp. nov., a new member of the family Rhodobacteraceae isolated from deep seawater of the Northwest Indian Ocean.</title>
        <authorList>
            <person name="Ruan C."/>
            <person name="Wang J."/>
            <person name="Zheng X."/>
            <person name="Song L."/>
            <person name="Zhu Y."/>
            <person name="Huang Y."/>
            <person name="Lu Z."/>
            <person name="Du W."/>
            <person name="Huang L."/>
            <person name="Dai X."/>
        </authorList>
    </citation>
    <scope>NUCLEOTIDE SEQUENCE [LARGE SCALE GENOMIC DNA]</scope>
    <source>
        <strain evidence="7 8">2CG4</strain>
    </source>
</reference>
<dbReference type="GO" id="GO:0016020">
    <property type="term" value="C:membrane"/>
    <property type="evidence" value="ECO:0007669"/>
    <property type="project" value="UniProtKB-SubCell"/>
</dbReference>
<dbReference type="Proteomes" id="UP000474957">
    <property type="component" value="Unassembled WGS sequence"/>
</dbReference>
<organism evidence="7 8">
    <name type="scientific">Halovulum marinum</name>
    <dbReference type="NCBI Taxonomy" id="2662447"/>
    <lineage>
        <taxon>Bacteria</taxon>
        <taxon>Pseudomonadati</taxon>
        <taxon>Pseudomonadota</taxon>
        <taxon>Alphaproteobacteria</taxon>
        <taxon>Rhodobacterales</taxon>
        <taxon>Paracoccaceae</taxon>
        <taxon>Halovulum</taxon>
    </lineage>
</organism>
<feature type="transmembrane region" description="Helical" evidence="6">
    <location>
        <begin position="111"/>
        <end position="131"/>
    </location>
</feature>
<dbReference type="PANTHER" id="PTHR36926:SF1">
    <property type="entry name" value="COLICIN V PRODUCTION PROTEIN"/>
    <property type="match status" value="1"/>
</dbReference>
<evidence type="ECO:0000256" key="6">
    <source>
        <dbReference type="SAM" id="Phobius"/>
    </source>
</evidence>
<dbReference type="PANTHER" id="PTHR36926">
    <property type="entry name" value="COLICIN V PRODUCTION PROTEIN"/>
    <property type="match status" value="1"/>
</dbReference>
<sequence length="205" mass="21299">MEGFTLVDGGVLLVLAVSALLAYSRGFIREILSIVGWVAAAIAAFIFAPDVEPLMAEIPVVSDVIGENCELGMIAAFGIVFVGALIVVSIFTPLISGAVQNSALGPVDQGLGFLFGIARGALLVIVALIVYDQLIAEGEGIAMVENSRSVEILAQAQTDLAEQLPEDAPTWIADRYAELTRPCGGEPLDSADTPETPAENDGAGQ</sequence>
<proteinExistence type="predicted"/>
<accession>A0A6L5YXQ3</accession>
<keyword evidence="8" id="KW-1185">Reference proteome</keyword>
<dbReference type="Pfam" id="PF02674">
    <property type="entry name" value="Colicin_V"/>
    <property type="match status" value="1"/>
</dbReference>